<dbReference type="Proteomes" id="UP000502996">
    <property type="component" value="Chromosome"/>
</dbReference>
<gene>
    <name evidence="1" type="ORF">G5V58_20680</name>
</gene>
<protein>
    <submittedName>
        <fullName evidence="1">Uncharacterized protein</fullName>
    </submittedName>
</protein>
<name>A0A6G6WI06_9ACTN</name>
<dbReference type="KEGG" id="nano:G5V58_20680"/>
<evidence type="ECO:0000313" key="1">
    <source>
        <dbReference type="EMBL" id="QIG44874.1"/>
    </source>
</evidence>
<organism evidence="1 2">
    <name type="scientific">Nocardioides anomalus</name>
    <dbReference type="NCBI Taxonomy" id="2712223"/>
    <lineage>
        <taxon>Bacteria</taxon>
        <taxon>Bacillati</taxon>
        <taxon>Actinomycetota</taxon>
        <taxon>Actinomycetes</taxon>
        <taxon>Propionibacteriales</taxon>
        <taxon>Nocardioidaceae</taxon>
        <taxon>Nocardioides</taxon>
    </lineage>
</organism>
<keyword evidence="2" id="KW-1185">Reference proteome</keyword>
<sequence length="120" mass="12695">MGVRVMLHRRDGELVRALPDPGGGTFDAACDFDALIGSATLPTIGGLDPHGDATLGGLTMADLIADVDNALESARPGPRLRGLRRLRAMAEMVQADESLTLRVVGDQQPIIGMNRSSARF</sequence>
<dbReference type="RefSeq" id="WP_165236851.1">
    <property type="nucleotide sequence ID" value="NZ_CP049257.1"/>
</dbReference>
<accession>A0A6G6WI06</accession>
<evidence type="ECO:0000313" key="2">
    <source>
        <dbReference type="Proteomes" id="UP000502996"/>
    </source>
</evidence>
<dbReference type="AlphaFoldDB" id="A0A6G6WI06"/>
<dbReference type="EMBL" id="CP049257">
    <property type="protein sequence ID" value="QIG44874.1"/>
    <property type="molecule type" value="Genomic_DNA"/>
</dbReference>
<proteinExistence type="predicted"/>
<reference evidence="1 2" key="1">
    <citation type="submission" date="2020-02" db="EMBL/GenBank/DDBJ databases">
        <title>Full genome sequence of Nocardioides sp. R-3366.</title>
        <authorList>
            <person name="Im W.-T."/>
        </authorList>
    </citation>
    <scope>NUCLEOTIDE SEQUENCE [LARGE SCALE GENOMIC DNA]</scope>
    <source>
        <strain evidence="1 2">R-3366</strain>
    </source>
</reference>